<name>A0ABS5F036_9PROT</name>
<dbReference type="SUPFAM" id="SSF53474">
    <property type="entry name" value="alpha/beta-Hydrolases"/>
    <property type="match status" value="1"/>
</dbReference>
<dbReference type="EMBL" id="JAAGBB010000018">
    <property type="protein sequence ID" value="MBR0665904.1"/>
    <property type="molecule type" value="Genomic_DNA"/>
</dbReference>
<dbReference type="Gene3D" id="3.40.50.1820">
    <property type="entry name" value="alpha/beta hydrolase"/>
    <property type="match status" value="1"/>
</dbReference>
<reference evidence="3" key="1">
    <citation type="journal article" date="2021" name="Syst. Appl. Microbiol.">
        <title>Roseomonas hellenica sp. nov., isolated from roots of wild-growing Alkanna tinctoria.</title>
        <authorList>
            <person name="Rat A."/>
            <person name="Naranjo H.D."/>
            <person name="Lebbe L."/>
            <person name="Cnockaert M."/>
            <person name="Krigas N."/>
            <person name="Grigoriadou K."/>
            <person name="Maloupa E."/>
            <person name="Willems A."/>
        </authorList>
    </citation>
    <scope>NUCLEOTIDE SEQUENCE [LARGE SCALE GENOMIC DNA]</scope>
    <source>
        <strain evidence="3">LMG 31523</strain>
    </source>
</reference>
<dbReference type="PANTHER" id="PTHR43798">
    <property type="entry name" value="MONOACYLGLYCEROL LIPASE"/>
    <property type="match status" value="1"/>
</dbReference>
<dbReference type="InterPro" id="IPR050266">
    <property type="entry name" value="AB_hydrolase_sf"/>
</dbReference>
<evidence type="ECO:0000259" key="1">
    <source>
        <dbReference type="Pfam" id="PF12697"/>
    </source>
</evidence>
<feature type="domain" description="AB hydrolase-1" evidence="1">
    <location>
        <begin position="42"/>
        <end position="270"/>
    </location>
</feature>
<dbReference type="InterPro" id="IPR029058">
    <property type="entry name" value="AB_hydrolase_fold"/>
</dbReference>
<dbReference type="PRINTS" id="PR00412">
    <property type="entry name" value="EPOXHYDRLASE"/>
</dbReference>
<dbReference type="RefSeq" id="WP_211853573.1">
    <property type="nucleotide sequence ID" value="NZ_JAAGBB010000018.1"/>
</dbReference>
<sequence>MQTLPEPLPALAAAATRFTTPCGGAPDGLVWHRWGPATGTPIILFHGGSGSWRHWARTIPVLAETRAVYAPDLPGLGLSAMPADPAGPEEAAAALLEGIPRLLDGPFHLCGFSFGAMISGLVAAGVGAQLRSLTLIGAASLGTPRQPVALTKLREKSGGDRVDAHRANLRAIMLHRPDSIDTAALAIQEWNTVHARLRSRGFATSTRLRDALPRIQAPVQAIWGARDQVAYPALDARIGALHAARPDVPVTVLPDIGHWAAYEAPDAVNALLGDFIARHDAESRPRLS</sequence>
<keyword evidence="2" id="KW-0378">Hydrolase</keyword>
<dbReference type="GO" id="GO:0016787">
    <property type="term" value="F:hydrolase activity"/>
    <property type="evidence" value="ECO:0007669"/>
    <property type="project" value="UniProtKB-KW"/>
</dbReference>
<protein>
    <submittedName>
        <fullName evidence="2">Alpha/beta fold hydrolase</fullName>
    </submittedName>
</protein>
<gene>
    <name evidence="2" type="ORF">GXW71_16215</name>
</gene>
<keyword evidence="3" id="KW-1185">Reference proteome</keyword>
<dbReference type="Proteomes" id="UP001196870">
    <property type="component" value="Unassembled WGS sequence"/>
</dbReference>
<proteinExistence type="predicted"/>
<dbReference type="Pfam" id="PF12697">
    <property type="entry name" value="Abhydrolase_6"/>
    <property type="match status" value="1"/>
</dbReference>
<organism evidence="2 3">
    <name type="scientific">Plastoroseomonas hellenica</name>
    <dbReference type="NCBI Taxonomy" id="2687306"/>
    <lineage>
        <taxon>Bacteria</taxon>
        <taxon>Pseudomonadati</taxon>
        <taxon>Pseudomonadota</taxon>
        <taxon>Alphaproteobacteria</taxon>
        <taxon>Acetobacterales</taxon>
        <taxon>Acetobacteraceae</taxon>
        <taxon>Plastoroseomonas</taxon>
    </lineage>
</organism>
<dbReference type="PANTHER" id="PTHR43798:SF5">
    <property type="entry name" value="MONOACYLGLYCEROL LIPASE ABHD6"/>
    <property type="match status" value="1"/>
</dbReference>
<evidence type="ECO:0000313" key="2">
    <source>
        <dbReference type="EMBL" id="MBR0665904.1"/>
    </source>
</evidence>
<comment type="caution">
    <text evidence="2">The sequence shown here is derived from an EMBL/GenBank/DDBJ whole genome shotgun (WGS) entry which is preliminary data.</text>
</comment>
<accession>A0ABS5F036</accession>
<dbReference type="InterPro" id="IPR000639">
    <property type="entry name" value="Epox_hydrolase-like"/>
</dbReference>
<evidence type="ECO:0000313" key="3">
    <source>
        <dbReference type="Proteomes" id="UP001196870"/>
    </source>
</evidence>
<dbReference type="InterPro" id="IPR000073">
    <property type="entry name" value="AB_hydrolase_1"/>
</dbReference>